<gene>
    <name evidence="9" type="ORF">FMM08_15315</name>
</gene>
<feature type="domain" description="Methyl-accepting transducer" evidence="7">
    <location>
        <begin position="268"/>
        <end position="497"/>
    </location>
</feature>
<dbReference type="GO" id="GO:0016020">
    <property type="term" value="C:membrane"/>
    <property type="evidence" value="ECO:0007669"/>
    <property type="project" value="InterPro"/>
</dbReference>
<feature type="domain" description="HAMP" evidence="8">
    <location>
        <begin position="209"/>
        <end position="263"/>
    </location>
</feature>
<dbReference type="Pfam" id="PF00015">
    <property type="entry name" value="MCPsignal"/>
    <property type="match status" value="1"/>
</dbReference>
<dbReference type="CDD" id="cd06225">
    <property type="entry name" value="HAMP"/>
    <property type="match status" value="1"/>
</dbReference>
<keyword evidence="3 5" id="KW-0807">Transducer</keyword>
<evidence type="ECO:0000313" key="10">
    <source>
        <dbReference type="Proteomes" id="UP000321234"/>
    </source>
</evidence>
<evidence type="ECO:0000256" key="4">
    <source>
        <dbReference type="ARBA" id="ARBA00029447"/>
    </source>
</evidence>
<evidence type="ECO:0000313" key="9">
    <source>
        <dbReference type="EMBL" id="TXR55246.1"/>
    </source>
</evidence>
<dbReference type="GO" id="GO:0007165">
    <property type="term" value="P:signal transduction"/>
    <property type="evidence" value="ECO:0007669"/>
    <property type="project" value="UniProtKB-KW"/>
</dbReference>
<comment type="similarity">
    <text evidence="4">Belongs to the methyl-accepting chemotaxis (MCP) protein family.</text>
</comment>
<dbReference type="SUPFAM" id="SSF58104">
    <property type="entry name" value="Methyl-accepting chemotaxis protein (MCP) signaling domain"/>
    <property type="match status" value="1"/>
</dbReference>
<keyword evidence="6" id="KW-0472">Membrane</keyword>
<accession>A0A5C8ZEA0</accession>
<protein>
    <submittedName>
        <fullName evidence="9">Methyl-accepting chemotaxis protein</fullName>
    </submittedName>
</protein>
<dbReference type="PANTHER" id="PTHR32089:SF112">
    <property type="entry name" value="LYSOZYME-LIKE PROTEIN-RELATED"/>
    <property type="match status" value="1"/>
</dbReference>
<dbReference type="CDD" id="cd19410">
    <property type="entry name" value="HK9-like_sensor"/>
    <property type="match status" value="1"/>
</dbReference>
<keyword evidence="2 6" id="KW-1133">Transmembrane helix</keyword>
<name>A0A5C8ZEA0_9ACTN</name>
<dbReference type="Proteomes" id="UP000321234">
    <property type="component" value="Unassembled WGS sequence"/>
</dbReference>
<keyword evidence="1 6" id="KW-0812">Transmembrane</keyword>
<dbReference type="InterPro" id="IPR004089">
    <property type="entry name" value="MCPsignal_dom"/>
</dbReference>
<evidence type="ECO:0000256" key="3">
    <source>
        <dbReference type="ARBA" id="ARBA00023224"/>
    </source>
</evidence>
<evidence type="ECO:0000256" key="5">
    <source>
        <dbReference type="PROSITE-ProRule" id="PRU00284"/>
    </source>
</evidence>
<evidence type="ECO:0000256" key="2">
    <source>
        <dbReference type="ARBA" id="ARBA00022989"/>
    </source>
</evidence>
<dbReference type="InterPro" id="IPR003660">
    <property type="entry name" value="HAMP_dom"/>
</dbReference>
<dbReference type="OrthoDB" id="1115140at2"/>
<dbReference type="EMBL" id="VKAC01000009">
    <property type="protein sequence ID" value="TXR55246.1"/>
    <property type="molecule type" value="Genomic_DNA"/>
</dbReference>
<dbReference type="Pfam" id="PF00672">
    <property type="entry name" value="HAMP"/>
    <property type="match status" value="1"/>
</dbReference>
<feature type="transmembrane region" description="Helical" evidence="6">
    <location>
        <begin position="185"/>
        <end position="207"/>
    </location>
</feature>
<evidence type="ECO:0000259" key="8">
    <source>
        <dbReference type="PROSITE" id="PS50885"/>
    </source>
</evidence>
<comment type="caution">
    <text evidence="9">The sequence shown here is derived from an EMBL/GenBank/DDBJ whole genome shotgun (WGS) entry which is preliminary data.</text>
</comment>
<dbReference type="PROSITE" id="PS50111">
    <property type="entry name" value="CHEMOTAXIS_TRANSDUC_2"/>
    <property type="match status" value="1"/>
</dbReference>
<organism evidence="9 10">
    <name type="scientific">Quadrisphaera setariae</name>
    <dbReference type="NCBI Taxonomy" id="2593304"/>
    <lineage>
        <taxon>Bacteria</taxon>
        <taxon>Bacillati</taxon>
        <taxon>Actinomycetota</taxon>
        <taxon>Actinomycetes</taxon>
        <taxon>Kineosporiales</taxon>
        <taxon>Kineosporiaceae</taxon>
        <taxon>Quadrisphaera</taxon>
    </lineage>
</organism>
<proteinExistence type="inferred from homology"/>
<evidence type="ECO:0000259" key="7">
    <source>
        <dbReference type="PROSITE" id="PS50111"/>
    </source>
</evidence>
<dbReference type="Pfam" id="PF05227">
    <property type="entry name" value="CHASE3"/>
    <property type="match status" value="1"/>
</dbReference>
<sequence length="526" mass="54317">MLSLRWTVGRRLTAGFALATVLLAVVGGLALKFTETLYANQDAVQHTYQVLSALTALDSSLKDAETGQRGYLITGDDAYLAPFTAAKSTTAEELDEVAALTADNPEQQERIATIRPLIDSKYAEMQSTIDLRRTSGFEAAQAVVLTNAGKTVMDQIRQTTGQMATEEASLLDVRRETSDEARQSALVVMVSGTLGGAVAFTLIAVLVTRSIRRPLKDLGDGLENIASGDGDLTARLDESRTDEFGAVTKAFNRFVETIRLTIASAAASAQAVAAASEELSATSSLIDGNAQEAAEQASAATGTASSVAGSVETVSAGAEEMRASIEEIARSTSRAAEVTNQAVAAAESTSATISSLGASSREIGDVVKVITSIAEQTNLLALNATIEAARAGEAGKGFAVVASEVKDLAQGTARATADITAKITQIQTSTGSAVAAIAEITEIISRINEFQVTISAAVEEQAATTTEMSRAISDASAGTSTFAASLDTVAGAITSTSRGLGETRTAVAELSQMAAVLDGLVGRFKH</sequence>
<dbReference type="SMART" id="SM00304">
    <property type="entry name" value="HAMP"/>
    <property type="match status" value="2"/>
</dbReference>
<dbReference type="PANTHER" id="PTHR32089">
    <property type="entry name" value="METHYL-ACCEPTING CHEMOTAXIS PROTEIN MCPB"/>
    <property type="match status" value="1"/>
</dbReference>
<keyword evidence="10" id="KW-1185">Reference proteome</keyword>
<reference evidence="9 10" key="1">
    <citation type="submission" date="2019-07" db="EMBL/GenBank/DDBJ databases">
        <title>Quadrisphaera sp. strain DD2A genome sequencing and assembly.</title>
        <authorList>
            <person name="Kim I."/>
        </authorList>
    </citation>
    <scope>NUCLEOTIDE SEQUENCE [LARGE SCALE GENOMIC DNA]</scope>
    <source>
        <strain evidence="9 10">DD2A</strain>
    </source>
</reference>
<dbReference type="Gene3D" id="1.10.287.950">
    <property type="entry name" value="Methyl-accepting chemotaxis protein"/>
    <property type="match status" value="1"/>
</dbReference>
<dbReference type="AlphaFoldDB" id="A0A5C8ZEA0"/>
<dbReference type="InterPro" id="IPR007891">
    <property type="entry name" value="CHASE3"/>
</dbReference>
<dbReference type="RefSeq" id="WP_147927253.1">
    <property type="nucleotide sequence ID" value="NZ_VKAC01000009.1"/>
</dbReference>
<dbReference type="SMART" id="SM00283">
    <property type="entry name" value="MA"/>
    <property type="match status" value="1"/>
</dbReference>
<evidence type="ECO:0000256" key="6">
    <source>
        <dbReference type="SAM" id="Phobius"/>
    </source>
</evidence>
<dbReference type="PROSITE" id="PS50885">
    <property type="entry name" value="HAMP"/>
    <property type="match status" value="1"/>
</dbReference>
<evidence type="ECO:0000256" key="1">
    <source>
        <dbReference type="ARBA" id="ARBA00022692"/>
    </source>
</evidence>